<protein>
    <recommendedName>
        <fullName evidence="3">Replicative DNA helicase</fullName>
    </recommendedName>
</protein>
<dbReference type="EMBL" id="MKIE01000001">
    <property type="protein sequence ID" value="OHW63373.1"/>
    <property type="molecule type" value="Genomic_DNA"/>
</dbReference>
<evidence type="ECO:0008006" key="3">
    <source>
        <dbReference type="Google" id="ProtNLM"/>
    </source>
</evidence>
<comment type="caution">
    <text evidence="1">The sequence shown here is derived from an EMBL/GenBank/DDBJ whole genome shotgun (WGS) entry which is preliminary data.</text>
</comment>
<evidence type="ECO:0000313" key="1">
    <source>
        <dbReference type="EMBL" id="OHW63373.1"/>
    </source>
</evidence>
<dbReference type="OrthoDB" id="1685048at2"/>
<name>A0A1S1V9T1_9FIRM</name>
<evidence type="ECO:0000313" key="2">
    <source>
        <dbReference type="Proteomes" id="UP000180254"/>
    </source>
</evidence>
<gene>
    <name evidence="1" type="ORF">EUAN_02370</name>
</gene>
<dbReference type="RefSeq" id="WP_084655639.1">
    <property type="nucleotide sequence ID" value="NZ_MKIE01000001.1"/>
</dbReference>
<accession>A0A1S1V9T1</accession>
<proteinExistence type="predicted"/>
<keyword evidence="2" id="KW-1185">Reference proteome</keyword>
<dbReference type="AlphaFoldDB" id="A0A1S1V9T1"/>
<dbReference type="STRING" id="39480.EUAN_02370"/>
<reference evidence="1 2" key="1">
    <citation type="submission" date="2016-09" db="EMBL/GenBank/DDBJ databases">
        <title>Genome sequence of Eubacterium angustum.</title>
        <authorList>
            <person name="Poehlein A."/>
            <person name="Daniel R."/>
        </authorList>
    </citation>
    <scope>NUCLEOTIDE SEQUENCE [LARGE SCALE GENOMIC DNA]</scope>
    <source>
        <strain evidence="1 2">DSM 1989</strain>
    </source>
</reference>
<organism evidence="1 2">
    <name type="scientific">Andreesenia angusta</name>
    <dbReference type="NCBI Taxonomy" id="39480"/>
    <lineage>
        <taxon>Bacteria</taxon>
        <taxon>Bacillati</taxon>
        <taxon>Bacillota</taxon>
        <taxon>Tissierellia</taxon>
        <taxon>Tissierellales</taxon>
        <taxon>Gottschalkiaceae</taxon>
        <taxon>Andreesenia</taxon>
    </lineage>
</organism>
<sequence>MEISIRSVTENYRERMQRISLFDPLYELGNKRKLDRSGKRIDYFDLGFLTLLFFFENMVIRNRKVGAKELAEFLFRLNSDEVDLDYEGFEDVARTIIEVFRPSSGKRKTREFYNWETRKYENIQYSILKGNRSDHDTKAQYYTLDEQGLELIFATKEYFNEFQLSINQLVLRKQLEKGEFTGALRQIDEMSLDVKNLKCRVEKISHEVSRNIVSDEIFQRYKKMVEDINTRLGHEDEEFRELQSFVKETRERIGNELSSEKERKTYELVLRIERELEEVHYEHRMLLDRSLELKTTALTAVYDSLYYAGIESFNFDQEVVGRIFSSPLPVSSARSLVKPLLFLEKSSVWSPLSVFFNQRIEGGARKEEQHDFYDLAEQEELDQDVKANQENFRYMARIVLESLDSEGEVELNQIVKCVEYSEYKDILDNKSFYYFWIILHQRSPIELNKIDVDEEKLLGKAFEMLGAVADTVHVSESEEIIGWRGRFEIKNMKIKLEGYRDASL</sequence>
<dbReference type="Proteomes" id="UP000180254">
    <property type="component" value="Unassembled WGS sequence"/>
</dbReference>